<comment type="similarity">
    <text evidence="2">Belongs to the TonB-dependent receptor family.</text>
</comment>
<dbReference type="InterPro" id="IPR001599">
    <property type="entry name" value="Macroglobln_a2"/>
</dbReference>
<evidence type="ECO:0000256" key="1">
    <source>
        <dbReference type="ARBA" id="ARBA00010556"/>
    </source>
</evidence>
<reference evidence="5 6" key="1">
    <citation type="submission" date="2019-04" db="EMBL/GenBank/DDBJ databases">
        <title>Flavobacterium sp. strain DS2-A Genome sequencing and assembly.</title>
        <authorList>
            <person name="Kim I."/>
        </authorList>
    </citation>
    <scope>NUCLEOTIDE SEQUENCE [LARGE SCALE GENOMIC DNA]</scope>
    <source>
        <strain evidence="5 6">DS2-A</strain>
    </source>
</reference>
<dbReference type="Gene3D" id="1.50.10.20">
    <property type="match status" value="1"/>
</dbReference>
<dbReference type="InterPro" id="IPR023997">
    <property type="entry name" value="TonB-dep_OMP_SusC/RagA_CS"/>
</dbReference>
<dbReference type="Gene3D" id="2.170.130.10">
    <property type="entry name" value="TonB-dependent receptor, plug domain"/>
    <property type="match status" value="1"/>
</dbReference>
<gene>
    <name evidence="5" type="ORF">E4635_12935</name>
</gene>
<comment type="similarity">
    <text evidence="1">Belongs to the protease inhibitor I39 (alpha-2-macroglobulin) family. Bacterial alpha-2-macroglobulin subfamily.</text>
</comment>
<dbReference type="SUPFAM" id="SSF49464">
    <property type="entry name" value="Carboxypeptidase regulatory domain-like"/>
    <property type="match status" value="1"/>
</dbReference>
<dbReference type="Gene3D" id="2.60.40.1930">
    <property type="match status" value="1"/>
</dbReference>
<keyword evidence="2" id="KW-0998">Cell outer membrane</keyword>
<proteinExistence type="inferred from homology"/>
<dbReference type="EMBL" id="SRLH01000007">
    <property type="protein sequence ID" value="TGD57068.1"/>
    <property type="molecule type" value="Genomic_DNA"/>
</dbReference>
<evidence type="ECO:0000256" key="3">
    <source>
        <dbReference type="SAM" id="SignalP"/>
    </source>
</evidence>
<accession>A0A4Z0L530</accession>
<dbReference type="PANTHER" id="PTHR40094">
    <property type="entry name" value="ALPHA-2-MACROGLOBULIN HOMOLOG"/>
    <property type="match status" value="1"/>
</dbReference>
<protein>
    <recommendedName>
        <fullName evidence="4">Alpha-2-macroglobulin domain-containing protein</fullName>
    </recommendedName>
</protein>
<dbReference type="Pfam" id="PF01835">
    <property type="entry name" value="MG2"/>
    <property type="match status" value="1"/>
</dbReference>
<keyword evidence="3" id="KW-0732">Signal</keyword>
<dbReference type="InterPro" id="IPR037066">
    <property type="entry name" value="Plug_dom_sf"/>
</dbReference>
<dbReference type="InterPro" id="IPR002890">
    <property type="entry name" value="MG2"/>
</dbReference>
<keyword evidence="6" id="KW-1185">Reference proteome</keyword>
<evidence type="ECO:0000313" key="5">
    <source>
        <dbReference type="EMBL" id="TGD57068.1"/>
    </source>
</evidence>
<name>A0A4Z0L530_9FLAO</name>
<dbReference type="InterPro" id="IPR039426">
    <property type="entry name" value="TonB-dep_rcpt-like"/>
</dbReference>
<dbReference type="SUPFAM" id="SSF56935">
    <property type="entry name" value="Porins"/>
    <property type="match status" value="1"/>
</dbReference>
<dbReference type="NCBIfam" id="TIGR04057">
    <property type="entry name" value="SusC_RagA_signa"/>
    <property type="match status" value="1"/>
</dbReference>
<dbReference type="Gene3D" id="2.60.40.1120">
    <property type="entry name" value="Carboxypeptidase-like, regulatory domain"/>
    <property type="match status" value="1"/>
</dbReference>
<dbReference type="InterPro" id="IPR051802">
    <property type="entry name" value="YfhM-like"/>
</dbReference>
<dbReference type="Pfam" id="PF13715">
    <property type="entry name" value="CarbopepD_reg_2"/>
    <property type="match status" value="1"/>
</dbReference>
<dbReference type="InterPro" id="IPR008930">
    <property type="entry name" value="Terpenoid_cyclase/PrenylTrfase"/>
</dbReference>
<dbReference type="Pfam" id="PF17973">
    <property type="entry name" value="bMG10"/>
    <property type="match status" value="1"/>
</dbReference>
<sequence length="2174" mass="247991">MKNIFFTFFLISSSLFAQDFEKNWSKVIALESADKIKSANEEVQKIYDKAKQKGVESEVIKTFFYTSKYLQKLDEDAQAKIMSNLKKEIAELSIPSQSILQYIYAKSLESHLSQNNYNIKKLAATDSIYNNDFRTWPIKTLESEIKNAYEKSIANKEIIQKTPLLNYESIFDFLKYDDFKELTVFDFLGTEAISYYTSNISNKANNQDVYQNKKDLLFDTSGAFTAASFDFIPDKNVRRIFSLYQELEKNGKTKQEHQFNRLVFCKDHIYSDDTYYLKTLSRFQKVHLYNEVLQKVLFEKAEIYQSTASKDKFPNNQIIAVRLYDSILSLSHSVTRKKAILAKNQVTSKHLDLKLLKQVYRNENTRAFISYKNVDNITFSFYRINQNRFNNKEPDSWRKDSIVATLTKNKIPEKKISYTLENKKDYFTYTTEVLLPQLETGHYLVYMESAQENDSTKTKPFAYETVTVTDLSLLSYIKNDKIYFQTLDRKSGLPIEDVKIQTDEDTLMTDEYGKAEAQFTQKNHYYVNNILASKEQDSLSIKNPYIQHFYDNDDDDGKIKSKIEFYLDRAIYRPGQTVYYKGIALMQKKEQSKVMPNLRVKITLKDADQDDIKELEMTTNEFGSFSGEFILPKTGLTGDFSIIAEEPDNVEKDLLYDAKEKEHPFWDNMENYESEITFKVEEYKRPKFEIKFNPIKETYIINQKVSVSGSAKAFAGSNLSDAKITYKIDRKSYNSYWDYDRDNATTLLQGEGKTDALGNFTIVFTAEPEEGFTPASSPVFNYAVSVSVTDSNGETRANETSVKVGYNTLNLKAELPAIVETGKKETALLTSENLNNEFVPVKGQLQFFFIGPINNKWKDRAFAYPEIKAISDTEFGRLFPYEKDPAKTDYKETLVFTKSVDTETDKKILLDFMSYWKTGNYKVVFSANDSFGNPIKHISTFKLLQENDKQIPSEELFTFKLLNENPKKDGFALLEINSNFGNLYINSSAFYDNAAYFTTGILLQDHKAKIRIPIKNSFKSGIVIQFQAVFENKSINKDFPVSLFEVPAKLQFEVENLRNKLEPNSKENWIFKIKGSPKNEAEVLASMYDSSLDQFTKKDWQFLDFNSYYNNRASGKSALGFDTFHMSLRYLNNDFYYHPINETKTGLLWFGFNLANSNNYYSKRQYELMLKKGKTKIPSNAQTITGMVTDMQGLPLPGVNVIVKGTARGTQTDFDGSYEIDAVQGEELVFSFMGMVDKEIKTNSKVHNVSLKDDNVQLSEVVVAMGYSTIKAKKSLSYTTATVLSQGNFNTTLLESLPGMAAGIEISKPDGVTGASTKIIIRGLGSVGKNNEALTVIDGVISDADALSRINAADVLSVTVLKEAQATSLYGARGANGVIVITTKKALQELTHIQARSNLNETAFFFPQLKTDKEGKINFVFHSPEALTQWKLRLLSHNKKATSGYYESTVLTQKELMVTPNFPRFLREKDTIILTAKVANITAEAKTGIAMLQLFDASTLLSSDDKMKNSDATRNFTIPAFGNTTVTWKITVPEGMQGVQYKVLAKAGNFSDGEENILPILTNNTLVTQSIPVWVRENSKKEYSFENLKNNTSSTLRNHQFTFEYTSNPTWLAIQSLPYLMKYEHECAEQTFARFYANTLATEIINSNPKIASVFESWRKNEKLTSKLEQNKELKSALLAETPWLLDARDEDEKKTNLGLLFDLDKMKNSSEEIFGTLEKKQETSGGFAWFTGGEENEYITRHILAGFGHLKKLSKNTDLKIKADKIAKTGISFIDGKFLEAHKRRTDQLNGKNKLTWLDPNSDLHYLYTRSFYLAEYPLSDNLRKIIPVYITNIKENWIRYSLYEKGMAALILNRFDEAAAAKKIIEGLKETASNNEDWGMYWITNKSGCYWYQAPIETQALLIEAFSEVSNDTKSVDAMKVWLIKNKQTKNWPTTKSTTEAIYALLLQGTDWLSVKDNTVIKIGDEKIITKKMAENETETETGYLKLTWKADEIKKEMATITIENKSKVPGFGGAYWQYFEDLDKIKTNSDGALSVSKELYLKKNNGKEDVLQKITAGNSLKVGDLVTARLIISSKEDVEFIHLKDMRASCFEPVAVLSEYKYENGLGYYMSTKDTATHLFFDKINKGIYVLEYEIRVNNAGNFSNGITTIQSMYAPEYSSHTAGIRVTASE</sequence>
<dbReference type="GO" id="GO:0009279">
    <property type="term" value="C:cell outer membrane"/>
    <property type="evidence" value="ECO:0007669"/>
    <property type="project" value="UniProtKB-SubCell"/>
</dbReference>
<keyword evidence="2" id="KW-0813">Transport</keyword>
<comment type="subcellular location">
    <subcellularLocation>
        <location evidence="2">Cell outer membrane</location>
        <topology evidence="2">Multi-pass membrane protein</topology>
    </subcellularLocation>
</comment>
<dbReference type="Pfam" id="PF00207">
    <property type="entry name" value="A2M"/>
    <property type="match status" value="1"/>
</dbReference>
<organism evidence="5 6">
    <name type="scientific">Flavobacterium humi</name>
    <dbReference type="NCBI Taxonomy" id="2562683"/>
    <lineage>
        <taxon>Bacteria</taxon>
        <taxon>Pseudomonadati</taxon>
        <taxon>Bacteroidota</taxon>
        <taxon>Flavobacteriia</taxon>
        <taxon>Flavobacteriales</taxon>
        <taxon>Flavobacteriaceae</taxon>
        <taxon>Flavobacterium</taxon>
    </lineage>
</organism>
<keyword evidence="2" id="KW-0472">Membrane</keyword>
<dbReference type="PANTHER" id="PTHR40094:SF1">
    <property type="entry name" value="UBIQUITIN DOMAIN-CONTAINING PROTEIN"/>
    <property type="match status" value="1"/>
</dbReference>
<dbReference type="OrthoDB" id="9767116at2"/>
<feature type="chain" id="PRO_5021316716" description="Alpha-2-macroglobulin domain-containing protein" evidence="3">
    <location>
        <begin position="18"/>
        <end position="2174"/>
    </location>
</feature>
<evidence type="ECO:0000256" key="2">
    <source>
        <dbReference type="PROSITE-ProRule" id="PRU01360"/>
    </source>
</evidence>
<dbReference type="Proteomes" id="UP000297407">
    <property type="component" value="Unassembled WGS sequence"/>
</dbReference>
<keyword evidence="2" id="KW-1134">Transmembrane beta strand</keyword>
<feature type="domain" description="Alpha-2-macroglobulin" evidence="4">
    <location>
        <begin position="1402"/>
        <end position="1492"/>
    </location>
</feature>
<dbReference type="SMART" id="SM01360">
    <property type="entry name" value="A2M"/>
    <property type="match status" value="1"/>
</dbReference>
<comment type="caution">
    <text evidence="5">The sequence shown here is derived from an EMBL/GenBank/DDBJ whole genome shotgun (WGS) entry which is preliminary data.</text>
</comment>
<evidence type="ECO:0000259" key="4">
    <source>
        <dbReference type="SMART" id="SM01360"/>
    </source>
</evidence>
<dbReference type="RefSeq" id="WP_135527122.1">
    <property type="nucleotide sequence ID" value="NZ_SRLH01000007.1"/>
</dbReference>
<feature type="signal peptide" evidence="3">
    <location>
        <begin position="1"/>
        <end position="17"/>
    </location>
</feature>
<dbReference type="SUPFAM" id="SSF48239">
    <property type="entry name" value="Terpenoid cyclases/Protein prenyltransferases"/>
    <property type="match status" value="1"/>
</dbReference>
<dbReference type="InterPro" id="IPR041246">
    <property type="entry name" value="Bact_MG10"/>
</dbReference>
<dbReference type="PROSITE" id="PS52016">
    <property type="entry name" value="TONB_DEPENDENT_REC_3"/>
    <property type="match status" value="1"/>
</dbReference>
<dbReference type="InterPro" id="IPR008969">
    <property type="entry name" value="CarboxyPept-like_regulatory"/>
</dbReference>
<keyword evidence="2" id="KW-0812">Transmembrane</keyword>
<evidence type="ECO:0000313" key="6">
    <source>
        <dbReference type="Proteomes" id="UP000297407"/>
    </source>
</evidence>
<dbReference type="GO" id="GO:0004866">
    <property type="term" value="F:endopeptidase inhibitor activity"/>
    <property type="evidence" value="ECO:0007669"/>
    <property type="project" value="InterPro"/>
</dbReference>